<gene>
    <name evidence="1" type="ORF">St703_18480</name>
</gene>
<dbReference type="AlphaFoldDB" id="A0A5K7X3C8"/>
<sequence>MATSECLQNGKYYVPTEEESVAIRDTITIISRILSMSTLVHTKIIPKRTCEPKMIKNWNASKAMIEENKRKLKALRKYEADHHNDLPSNAIYWAVVHEIEALEKKNRELGQ</sequence>
<accession>A0A5K7X3C8</accession>
<evidence type="ECO:0000313" key="2">
    <source>
        <dbReference type="Proteomes" id="UP000326951"/>
    </source>
</evidence>
<reference evidence="1 2" key="1">
    <citation type="submission" date="2019-09" db="EMBL/GenBank/DDBJ databases">
        <title>Complete genome sequence of Sporolactobacillus terrae 70-3.</title>
        <authorList>
            <person name="Tanaka N."/>
            <person name="Shiwa Y."/>
            <person name="Fujita N."/>
            <person name="Tanasupawat S."/>
        </authorList>
    </citation>
    <scope>NUCLEOTIDE SEQUENCE [LARGE SCALE GENOMIC DNA]</scope>
    <source>
        <strain evidence="1 2">70-3</strain>
    </source>
</reference>
<proteinExistence type="predicted"/>
<dbReference type="EMBL" id="AP021853">
    <property type="protein sequence ID" value="BBN99143.1"/>
    <property type="molecule type" value="Genomic_DNA"/>
</dbReference>
<evidence type="ECO:0000313" key="1">
    <source>
        <dbReference type="EMBL" id="BBN99143.1"/>
    </source>
</evidence>
<organism evidence="1 2">
    <name type="scientific">Sporolactobacillus terrae</name>
    <dbReference type="NCBI Taxonomy" id="269673"/>
    <lineage>
        <taxon>Bacteria</taxon>
        <taxon>Bacillati</taxon>
        <taxon>Bacillota</taxon>
        <taxon>Bacilli</taxon>
        <taxon>Bacillales</taxon>
        <taxon>Sporolactobacillaceae</taxon>
        <taxon>Sporolactobacillus</taxon>
    </lineage>
</organism>
<name>A0A5K7X3C8_9BACL</name>
<dbReference type="Proteomes" id="UP000326951">
    <property type="component" value="Chromosome"/>
</dbReference>
<protein>
    <submittedName>
        <fullName evidence="1">Uncharacterized protein</fullName>
    </submittedName>
</protein>